<dbReference type="EMBL" id="HG670980">
    <property type="protein sequence ID" value="CDI79159.1"/>
    <property type="molecule type" value="Genomic_DNA"/>
</dbReference>
<dbReference type="GeneID" id="25268240"/>
<protein>
    <submittedName>
        <fullName evidence="1">Uncharacterized protein</fullName>
    </submittedName>
</protein>
<organism evidence="1 2">
    <name type="scientific">Eimeria acervulina</name>
    <name type="common">Coccidian parasite</name>
    <dbReference type="NCBI Taxonomy" id="5801"/>
    <lineage>
        <taxon>Eukaryota</taxon>
        <taxon>Sar</taxon>
        <taxon>Alveolata</taxon>
        <taxon>Apicomplexa</taxon>
        <taxon>Conoidasida</taxon>
        <taxon>Coccidia</taxon>
        <taxon>Eucoccidiorida</taxon>
        <taxon>Eimeriorina</taxon>
        <taxon>Eimeriidae</taxon>
        <taxon>Eimeria</taxon>
    </lineage>
</organism>
<dbReference type="Proteomes" id="UP000018050">
    <property type="component" value="Unassembled WGS sequence"/>
</dbReference>
<dbReference type="AlphaFoldDB" id="U6GKN7"/>
<reference evidence="1" key="1">
    <citation type="submission" date="2013-10" db="EMBL/GenBank/DDBJ databases">
        <title>Genomic analysis of the causative agents of coccidiosis in chickens.</title>
        <authorList>
            <person name="Reid A.J."/>
            <person name="Blake D."/>
            <person name="Billington K."/>
            <person name="Browne H."/>
            <person name="Dunn M."/>
            <person name="Hung S."/>
            <person name="Kawahara F."/>
            <person name="Miranda-Saavedra D."/>
            <person name="Mourier T."/>
            <person name="Nagra H."/>
            <person name="Otto T.D."/>
            <person name="Rawlings N."/>
            <person name="Sanchez A."/>
            <person name="Sanders M."/>
            <person name="Subramaniam C."/>
            <person name="Tay Y."/>
            <person name="Dear P."/>
            <person name="Doerig C."/>
            <person name="Gruber A."/>
            <person name="Parkinson J."/>
            <person name="Shirley M."/>
            <person name="Wan K.L."/>
            <person name="Berriman M."/>
            <person name="Tomley F."/>
            <person name="Pain A."/>
        </authorList>
    </citation>
    <scope>NUCLEOTIDE SEQUENCE</scope>
    <source>
        <strain evidence="1">Houghton</strain>
    </source>
</reference>
<keyword evidence="2" id="KW-1185">Reference proteome</keyword>
<dbReference type="OrthoDB" id="416353at2759"/>
<dbReference type="OMA" id="LERSKYW"/>
<reference evidence="1" key="2">
    <citation type="submission" date="2013-10" db="EMBL/GenBank/DDBJ databases">
        <authorList>
            <person name="Aslett M."/>
        </authorList>
    </citation>
    <scope>NUCLEOTIDE SEQUENCE</scope>
    <source>
        <strain evidence="1">Houghton</strain>
    </source>
</reference>
<evidence type="ECO:0000313" key="1">
    <source>
        <dbReference type="EMBL" id="CDI79159.1"/>
    </source>
</evidence>
<dbReference type="VEuPathDB" id="ToxoDB:EAH_00001700"/>
<sequence>MDLRVRFAETVPTWEGLGAVHSLYPCSCTASQDKEDSPQRWPFQSRNLLGAKLAKMQKEYAWRDCCSATECSGLKIMTGWREFREEGMDKELQSWEADKRKREEQLERMLRLREIHKPAHLRRRKRKVKRVQQSEQQAPPVVAANFTEEAQTVSLIEDVHKAEVYQEVCAKLDKQWGANDPLSDNFVDILSQAVRHDLMDQRQFIRSACLSRLALIQIDEYLDRRPDLVKLRLSAKLPPEVVEPLAAFHGLTNYNFDKRTRLQQKVNALFRAVDAAHCELDKVLGSLEENQRSDMKYEVHPFRNHFGFVSAVPTGTAGSITLGREGSGTDKELRTIRYPTLQRVAHTLPKDPKYRAIVAHAIRVLERSRGWDFKDKIKVSAEKL</sequence>
<gene>
    <name evidence="1" type="ORF">EAH_00001700</name>
</gene>
<dbReference type="RefSeq" id="XP_013250706.1">
    <property type="nucleotide sequence ID" value="XM_013395252.1"/>
</dbReference>
<name>U6GKN7_EIMAC</name>
<evidence type="ECO:0000313" key="2">
    <source>
        <dbReference type="Proteomes" id="UP000018050"/>
    </source>
</evidence>
<proteinExistence type="predicted"/>
<accession>U6GKN7</accession>